<keyword evidence="4" id="KW-0970">Cilium biogenesis/degradation</keyword>
<dbReference type="PANTHER" id="PTHR18879">
    <property type="entry name" value="CENTROSOMAL PROTEIN OF 290 KDA"/>
    <property type="match status" value="1"/>
</dbReference>
<dbReference type="Proteomes" id="UP001211907">
    <property type="component" value="Unassembled WGS sequence"/>
</dbReference>
<feature type="region of interest" description="Disordered" evidence="9">
    <location>
        <begin position="769"/>
        <end position="792"/>
    </location>
</feature>
<feature type="compositionally biased region" description="Basic and acidic residues" evidence="9">
    <location>
        <begin position="775"/>
        <end position="792"/>
    </location>
</feature>
<keyword evidence="6" id="KW-0206">Cytoskeleton</keyword>
<organism evidence="10 11">
    <name type="scientific">Physocladia obscura</name>
    <dbReference type="NCBI Taxonomy" id="109957"/>
    <lineage>
        <taxon>Eukaryota</taxon>
        <taxon>Fungi</taxon>
        <taxon>Fungi incertae sedis</taxon>
        <taxon>Chytridiomycota</taxon>
        <taxon>Chytridiomycota incertae sedis</taxon>
        <taxon>Chytridiomycetes</taxon>
        <taxon>Chytridiales</taxon>
        <taxon>Chytriomycetaceae</taxon>
        <taxon>Physocladia</taxon>
    </lineage>
</organism>
<protein>
    <submittedName>
        <fullName evidence="10">Uncharacterized protein</fullName>
    </submittedName>
</protein>
<keyword evidence="5 8" id="KW-0175">Coiled coil</keyword>
<feature type="coiled-coil region" evidence="8">
    <location>
        <begin position="936"/>
        <end position="988"/>
    </location>
</feature>
<dbReference type="AlphaFoldDB" id="A0AAD5T3F7"/>
<comment type="caution">
    <text evidence="10">The sequence shown here is derived from an EMBL/GenBank/DDBJ whole genome shotgun (WGS) entry which is preliminary data.</text>
</comment>
<feature type="region of interest" description="Disordered" evidence="9">
    <location>
        <begin position="292"/>
        <end position="355"/>
    </location>
</feature>
<keyword evidence="3" id="KW-0963">Cytoplasm</keyword>
<comment type="subcellular location">
    <subcellularLocation>
        <location evidence="1">Cytoplasm</location>
        <location evidence="1">Cytoskeleton</location>
        <location evidence="1">Cilium basal body</location>
    </subcellularLocation>
    <subcellularLocation>
        <location evidence="2">Cytoplasm</location>
        <location evidence="2">Cytoskeleton</location>
        <location evidence="2">Microtubule organizing center</location>
        <location evidence="2">Centrosome</location>
    </subcellularLocation>
</comment>
<feature type="compositionally biased region" description="Basic and acidic residues" evidence="9">
    <location>
        <begin position="324"/>
        <end position="355"/>
    </location>
</feature>
<evidence type="ECO:0000256" key="6">
    <source>
        <dbReference type="ARBA" id="ARBA00023212"/>
    </source>
</evidence>
<keyword evidence="7" id="KW-0966">Cell projection</keyword>
<feature type="coiled-coil region" evidence="8">
    <location>
        <begin position="705"/>
        <end position="732"/>
    </location>
</feature>
<feature type="compositionally biased region" description="Polar residues" evidence="9">
    <location>
        <begin position="427"/>
        <end position="466"/>
    </location>
</feature>
<feature type="compositionally biased region" description="Low complexity" evidence="9">
    <location>
        <begin position="546"/>
        <end position="572"/>
    </location>
</feature>
<accession>A0AAD5T3F7</accession>
<gene>
    <name evidence="10" type="ORF">HK100_010734</name>
</gene>
<keyword evidence="11" id="KW-1185">Reference proteome</keyword>
<dbReference type="GO" id="GO:0030030">
    <property type="term" value="P:cell projection organization"/>
    <property type="evidence" value="ECO:0007669"/>
    <property type="project" value="UniProtKB-KW"/>
</dbReference>
<feature type="coiled-coil region" evidence="8">
    <location>
        <begin position="15"/>
        <end position="156"/>
    </location>
</feature>
<name>A0AAD5T3F7_9FUNG</name>
<sequence length="1015" mass="117296">MAALQISNLRVCRELDSEKQARLSAEANLEDHMDRVRNLEDLLCSAQIELDDKQLEWENRQEDMETIIKQLEDEREQIFRATSLADDEELIVLRQKYTLLKETHKIHLENSQSEIHDLRNELSMRNAANHEVESRIEALKRDLHSNEQELAIAAEAADEVIKNRGLQDHITKLNREMVKRDAKIREMKRAIGDLKEALIKSVEDSAERRIRESSENLSANAEDRGLGNVKKIAQLQAKIERLTKANDIHKRCEKDLKETALKLNFDLDKREKHIENLQEQLVAFQKQMRKLQFAQSKREKNQNRSRSESFHPRDGENDEDDPVDSSKDHRLAKLLDEERRNAAASTKERWDAEKKMQKRIDNIKSKLDEKSEKLSLLLNREKTLKDSLARFQLENAKLTKRLSALGSIPSIAVAALEAQHQHHTNKKQLQQHQRNSEASATTENSSYFTRESSSTDPSRPSNTTDITDYAYFDPDDIDINSEESAVRKRLLKTLSQLDNAQMQIRQLESENDQWKRVAEVDRMREIKTLKRNIEKLNEKFEEKDSSNSSSDSEQGTNSINSSDGESSDTSSGKNFRSCSKSPEKSAENIKRGFNYSEKKGEKSKHLIPVLEARIEDLIQRLNVADDEKLELEQKLLEEKFEKEKLQTEGHRMERKISEVQEKLKVQAEIQAAKVARKALNEIPGLNISYTQLRTSTSRLLANKSKDDLAAVIDHLSAAAEKLKAENDQFKKGTSGTISSLKYMDMVKEIKSLKKDRVEAIEMAKAKAISDAQSSKVEEENNKLRAQNKRDSDKLKRLTQHMTELEVSNDELLKEVANLRKNATNTDDLDLHDLENVQQRIHDDAEMISQLKDKLEDKNKIIQTLSVHNNNDSEKSQIDEVRKLKRELEVWQAQSNQAKEQLEYYLKIEGNQSRANAQIEANIAEMHGGLGEVIYERNMLRDKVASLEYQIQKLKAELSNFDGTFMAELEELKNKYRETLKLNIKYEEHIRNLCSELGYSAQRILSQPFRRYNSDR</sequence>
<evidence type="ECO:0000313" key="11">
    <source>
        <dbReference type="Proteomes" id="UP001211907"/>
    </source>
</evidence>
<proteinExistence type="predicted"/>
<feature type="compositionally biased region" description="Basic and acidic residues" evidence="9">
    <location>
        <begin position="296"/>
        <end position="315"/>
    </location>
</feature>
<evidence type="ECO:0000313" key="10">
    <source>
        <dbReference type="EMBL" id="KAJ3125577.1"/>
    </source>
</evidence>
<evidence type="ECO:0000256" key="8">
    <source>
        <dbReference type="SAM" id="Coils"/>
    </source>
</evidence>
<feature type="coiled-coil region" evidence="8">
    <location>
        <begin position="607"/>
        <end position="662"/>
    </location>
</feature>
<feature type="region of interest" description="Disordered" evidence="9">
    <location>
        <begin position="422"/>
        <end position="474"/>
    </location>
</feature>
<dbReference type="InterPro" id="IPR026201">
    <property type="entry name" value="Cep290"/>
</dbReference>
<evidence type="ECO:0000256" key="4">
    <source>
        <dbReference type="ARBA" id="ARBA00022794"/>
    </source>
</evidence>
<evidence type="ECO:0000256" key="5">
    <source>
        <dbReference type="ARBA" id="ARBA00023054"/>
    </source>
</evidence>
<evidence type="ECO:0000256" key="9">
    <source>
        <dbReference type="SAM" id="MobiDB-lite"/>
    </source>
</evidence>
<evidence type="ECO:0000256" key="1">
    <source>
        <dbReference type="ARBA" id="ARBA00004120"/>
    </source>
</evidence>
<feature type="compositionally biased region" description="Basic and acidic residues" evidence="9">
    <location>
        <begin position="581"/>
        <end position="597"/>
    </location>
</feature>
<feature type="region of interest" description="Disordered" evidence="9">
    <location>
        <begin position="539"/>
        <end position="597"/>
    </location>
</feature>
<evidence type="ECO:0000256" key="7">
    <source>
        <dbReference type="ARBA" id="ARBA00023273"/>
    </source>
</evidence>
<reference evidence="10" key="1">
    <citation type="submission" date="2020-05" db="EMBL/GenBank/DDBJ databases">
        <title>Phylogenomic resolution of chytrid fungi.</title>
        <authorList>
            <person name="Stajich J.E."/>
            <person name="Amses K."/>
            <person name="Simmons R."/>
            <person name="Seto K."/>
            <person name="Myers J."/>
            <person name="Bonds A."/>
            <person name="Quandt C.A."/>
            <person name="Barry K."/>
            <person name="Liu P."/>
            <person name="Grigoriev I."/>
            <person name="Longcore J.E."/>
            <person name="James T.Y."/>
        </authorList>
    </citation>
    <scope>NUCLEOTIDE SEQUENCE</scope>
    <source>
        <strain evidence="10">JEL0513</strain>
    </source>
</reference>
<dbReference type="PANTHER" id="PTHR18879:SF20">
    <property type="entry name" value="CENTROSOMAL PROTEIN OF 290 KDA"/>
    <property type="match status" value="1"/>
</dbReference>
<dbReference type="EMBL" id="JADGJH010000602">
    <property type="protein sequence ID" value="KAJ3125577.1"/>
    <property type="molecule type" value="Genomic_DNA"/>
</dbReference>
<evidence type="ECO:0000256" key="2">
    <source>
        <dbReference type="ARBA" id="ARBA00004300"/>
    </source>
</evidence>
<evidence type="ECO:0000256" key="3">
    <source>
        <dbReference type="ARBA" id="ARBA00022490"/>
    </source>
</evidence>